<name>A0AAD5BSL3_AMBAR</name>
<evidence type="ECO:0000256" key="1">
    <source>
        <dbReference type="SAM" id="MobiDB-lite"/>
    </source>
</evidence>
<dbReference type="EMBL" id="JAMZMK010011122">
    <property type="protein sequence ID" value="KAI7728898.1"/>
    <property type="molecule type" value="Genomic_DNA"/>
</dbReference>
<dbReference type="Proteomes" id="UP001206925">
    <property type="component" value="Unassembled WGS sequence"/>
</dbReference>
<gene>
    <name evidence="2" type="ORF">M8C21_012291</name>
</gene>
<dbReference type="AlphaFoldDB" id="A0AAD5BSL3"/>
<reference evidence="2" key="1">
    <citation type="submission" date="2022-06" db="EMBL/GenBank/DDBJ databases">
        <title>Uncovering the hologenomic basis of an extraordinary plant invasion.</title>
        <authorList>
            <person name="Bieker V.C."/>
            <person name="Martin M.D."/>
            <person name="Gilbert T."/>
            <person name="Hodgins K."/>
            <person name="Battlay P."/>
            <person name="Petersen B."/>
            <person name="Wilson J."/>
        </authorList>
    </citation>
    <scope>NUCLEOTIDE SEQUENCE</scope>
    <source>
        <strain evidence="2">AA19_3_7</strain>
        <tissue evidence="2">Leaf</tissue>
    </source>
</reference>
<feature type="region of interest" description="Disordered" evidence="1">
    <location>
        <begin position="65"/>
        <end position="88"/>
    </location>
</feature>
<evidence type="ECO:0000313" key="2">
    <source>
        <dbReference type="EMBL" id="KAI7728898.1"/>
    </source>
</evidence>
<evidence type="ECO:0000313" key="3">
    <source>
        <dbReference type="Proteomes" id="UP001206925"/>
    </source>
</evidence>
<protein>
    <submittedName>
        <fullName evidence="2">Uncharacterized protein</fullName>
    </submittedName>
</protein>
<organism evidence="2 3">
    <name type="scientific">Ambrosia artemisiifolia</name>
    <name type="common">Common ragweed</name>
    <dbReference type="NCBI Taxonomy" id="4212"/>
    <lineage>
        <taxon>Eukaryota</taxon>
        <taxon>Viridiplantae</taxon>
        <taxon>Streptophyta</taxon>
        <taxon>Embryophyta</taxon>
        <taxon>Tracheophyta</taxon>
        <taxon>Spermatophyta</taxon>
        <taxon>Magnoliopsida</taxon>
        <taxon>eudicotyledons</taxon>
        <taxon>Gunneridae</taxon>
        <taxon>Pentapetalae</taxon>
        <taxon>asterids</taxon>
        <taxon>campanulids</taxon>
        <taxon>Asterales</taxon>
        <taxon>Asteraceae</taxon>
        <taxon>Asteroideae</taxon>
        <taxon>Heliantheae alliance</taxon>
        <taxon>Heliantheae</taxon>
        <taxon>Ambrosia</taxon>
    </lineage>
</organism>
<accession>A0AAD5BSL3</accession>
<sequence length="115" mass="12874">MEVGVHVSHDTVLEFPAVDGAALSSPPTLPPRLRRRLTETKASLSTVEEIEAKLRHADLRRQKFYEHLSSKARPKPRSPPRSGYDEDLGQRLQAKLLAAEQKRSSILAKAQLRLA</sequence>
<keyword evidence="3" id="KW-1185">Reference proteome</keyword>
<proteinExistence type="predicted"/>
<feature type="non-terminal residue" evidence="2">
    <location>
        <position position="115"/>
    </location>
</feature>
<comment type="caution">
    <text evidence="2">The sequence shown here is derived from an EMBL/GenBank/DDBJ whole genome shotgun (WGS) entry which is preliminary data.</text>
</comment>